<evidence type="ECO:0000259" key="1">
    <source>
        <dbReference type="Pfam" id="PF08241"/>
    </source>
</evidence>
<dbReference type="InterPro" id="IPR029063">
    <property type="entry name" value="SAM-dependent_MTases_sf"/>
</dbReference>
<proteinExistence type="predicted"/>
<feature type="domain" description="Methyltransferase type 11" evidence="1">
    <location>
        <begin position="55"/>
        <end position="150"/>
    </location>
</feature>
<gene>
    <name evidence="2" type="ORF">C4532_06115</name>
</gene>
<dbReference type="CDD" id="cd02440">
    <property type="entry name" value="AdoMet_MTases"/>
    <property type="match status" value="1"/>
</dbReference>
<name>A0A419F2A6_9BACT</name>
<dbReference type="GO" id="GO:0008757">
    <property type="term" value="F:S-adenosylmethionine-dependent methyltransferase activity"/>
    <property type="evidence" value="ECO:0007669"/>
    <property type="project" value="InterPro"/>
</dbReference>
<accession>A0A419F2A6</accession>
<protein>
    <submittedName>
        <fullName evidence="2">Class I SAM-dependent methyltransferase</fullName>
    </submittedName>
</protein>
<dbReference type="PANTHER" id="PTHR43591">
    <property type="entry name" value="METHYLTRANSFERASE"/>
    <property type="match status" value="1"/>
</dbReference>
<evidence type="ECO:0000313" key="2">
    <source>
        <dbReference type="EMBL" id="RJP72325.1"/>
    </source>
</evidence>
<keyword evidence="2" id="KW-0489">Methyltransferase</keyword>
<sequence length="258" mass="30181">MFQHNLCPAKEKSVRRFFFRIYWVLQDIISPGLQHSQQVYAESVQSWVRPESFWLDIGCGSQIFTSWQLRDEKKIVGTCKMVVGVDRELYQLRQHKTISHQVQADISNLPFKQDAFDFVSANMVVEHLSAPERQFREIHRVMKPDGVFLFHTMNSAGYIALVSRLVPQCLKNILIRIFEGRTPPDVFPTFYRVNNKKRVRKVARETQFELMEFKPIVSSAKLVLVPPLAVLELLWIRLLMTDFMKALRTNIIVILKKS</sequence>
<keyword evidence="2" id="KW-0808">Transferase</keyword>
<dbReference type="InterPro" id="IPR013216">
    <property type="entry name" value="Methyltransf_11"/>
</dbReference>
<dbReference type="EMBL" id="QZKI01000046">
    <property type="protein sequence ID" value="RJP72325.1"/>
    <property type="molecule type" value="Genomic_DNA"/>
</dbReference>
<comment type="caution">
    <text evidence="2">The sequence shown here is derived from an EMBL/GenBank/DDBJ whole genome shotgun (WGS) entry which is preliminary data.</text>
</comment>
<dbReference type="GO" id="GO:0032259">
    <property type="term" value="P:methylation"/>
    <property type="evidence" value="ECO:0007669"/>
    <property type="project" value="UniProtKB-KW"/>
</dbReference>
<evidence type="ECO:0000313" key="3">
    <source>
        <dbReference type="Proteomes" id="UP000285961"/>
    </source>
</evidence>
<reference evidence="2 3" key="1">
    <citation type="journal article" date="2017" name="ISME J.">
        <title>Energy and carbon metabolisms in a deep terrestrial subsurface fluid microbial community.</title>
        <authorList>
            <person name="Momper L."/>
            <person name="Jungbluth S.P."/>
            <person name="Lee M.D."/>
            <person name="Amend J.P."/>
        </authorList>
    </citation>
    <scope>NUCLEOTIDE SEQUENCE [LARGE SCALE GENOMIC DNA]</scope>
    <source>
        <strain evidence="2">SURF_17</strain>
    </source>
</reference>
<dbReference type="AlphaFoldDB" id="A0A419F2A6"/>
<dbReference type="Proteomes" id="UP000285961">
    <property type="component" value="Unassembled WGS sequence"/>
</dbReference>
<dbReference type="Gene3D" id="3.40.50.150">
    <property type="entry name" value="Vaccinia Virus protein VP39"/>
    <property type="match status" value="1"/>
</dbReference>
<dbReference type="Pfam" id="PF08241">
    <property type="entry name" value="Methyltransf_11"/>
    <property type="match status" value="1"/>
</dbReference>
<organism evidence="2 3">
    <name type="scientific">Candidatus Abyssobacteria bacterium SURF_17</name>
    <dbReference type="NCBI Taxonomy" id="2093361"/>
    <lineage>
        <taxon>Bacteria</taxon>
        <taxon>Pseudomonadati</taxon>
        <taxon>Candidatus Hydrogenedentota</taxon>
        <taxon>Candidatus Abyssobacteria</taxon>
    </lineage>
</organism>
<dbReference type="SUPFAM" id="SSF53335">
    <property type="entry name" value="S-adenosyl-L-methionine-dependent methyltransferases"/>
    <property type="match status" value="1"/>
</dbReference>